<name>A0A9P5BZC0_9PLEO</name>
<dbReference type="OrthoDB" id="3683517at2759"/>
<comment type="caution">
    <text evidence="1">The sequence shown here is derived from an EMBL/GenBank/DDBJ whole genome shotgun (WGS) entry which is preliminary data.</text>
</comment>
<dbReference type="AlphaFoldDB" id="A0A9P5BZC0"/>
<dbReference type="EMBL" id="SWKV01000048">
    <property type="protein sequence ID" value="KAF3036719.1"/>
    <property type="molecule type" value="Genomic_DNA"/>
</dbReference>
<accession>A0A9P5BZC0</accession>
<dbReference type="Proteomes" id="UP000758155">
    <property type="component" value="Unassembled WGS sequence"/>
</dbReference>
<protein>
    <submittedName>
        <fullName evidence="1">Uncharacterized protein</fullName>
    </submittedName>
</protein>
<sequence>MFVEQKAATSKHFLYRSNSDFAIRYCTKSTAIMLSKTFAFALLAATCVAARYPNETNHYSWTVPKFNGTCLAAACWAWGFSISGTMGPAGQPAFKASDCNIDSRIDGHQQCKGVEVDVPGNVAVQIDGPNINGGLLTVQYTYQQ</sequence>
<evidence type="ECO:0000313" key="2">
    <source>
        <dbReference type="Proteomes" id="UP000758155"/>
    </source>
</evidence>
<reference evidence="1" key="1">
    <citation type="submission" date="2019-04" db="EMBL/GenBank/DDBJ databases">
        <title>Sequencing of skin fungus with MAO and IRED activity.</title>
        <authorList>
            <person name="Marsaioli A.J."/>
            <person name="Bonatto J.M.C."/>
            <person name="Reis Junior O."/>
        </authorList>
    </citation>
    <scope>NUCLEOTIDE SEQUENCE</scope>
    <source>
        <strain evidence="1">28M1</strain>
    </source>
</reference>
<organism evidence="1 2">
    <name type="scientific">Didymella heteroderae</name>
    <dbReference type="NCBI Taxonomy" id="1769908"/>
    <lineage>
        <taxon>Eukaryota</taxon>
        <taxon>Fungi</taxon>
        <taxon>Dikarya</taxon>
        <taxon>Ascomycota</taxon>
        <taxon>Pezizomycotina</taxon>
        <taxon>Dothideomycetes</taxon>
        <taxon>Pleosporomycetidae</taxon>
        <taxon>Pleosporales</taxon>
        <taxon>Pleosporineae</taxon>
        <taxon>Didymellaceae</taxon>
        <taxon>Didymella</taxon>
    </lineage>
</organism>
<keyword evidence="2" id="KW-1185">Reference proteome</keyword>
<gene>
    <name evidence="1" type="ORF">E8E12_007371</name>
</gene>
<evidence type="ECO:0000313" key="1">
    <source>
        <dbReference type="EMBL" id="KAF3036719.1"/>
    </source>
</evidence>
<proteinExistence type="predicted"/>